<feature type="domain" description="C-type lectin" evidence="7">
    <location>
        <begin position="1027"/>
        <end position="1132"/>
    </location>
</feature>
<dbReference type="SMART" id="SM00034">
    <property type="entry name" value="CLECT"/>
    <property type="match status" value="3"/>
</dbReference>
<feature type="domain" description="C-type lectin" evidence="7">
    <location>
        <begin position="414"/>
        <end position="504"/>
    </location>
</feature>
<comment type="subcellular location">
    <subcellularLocation>
        <location evidence="1">Membrane</location>
    </subcellularLocation>
</comment>
<evidence type="ECO:0000256" key="4">
    <source>
        <dbReference type="ARBA" id="ARBA00023136"/>
    </source>
</evidence>
<accession>A0ABY6AAF3</accession>
<organism evidence="8 9">
    <name type="scientific">Thalassolituus hydrocarboniclasticus</name>
    <dbReference type="NCBI Taxonomy" id="2742796"/>
    <lineage>
        <taxon>Bacteria</taxon>
        <taxon>Pseudomonadati</taxon>
        <taxon>Pseudomonadota</taxon>
        <taxon>Gammaproteobacteria</taxon>
        <taxon>Oceanospirillales</taxon>
        <taxon>Oceanospirillaceae</taxon>
        <taxon>Thalassolituus</taxon>
    </lineage>
</organism>
<feature type="domain" description="C-type lectin" evidence="7">
    <location>
        <begin position="28"/>
        <end position="74"/>
    </location>
</feature>
<dbReference type="PANTHER" id="PTHR35518">
    <property type="entry name" value="MAINTENANCE OF TELOMOERE CAPPING"/>
    <property type="match status" value="1"/>
</dbReference>
<evidence type="ECO:0000313" key="9">
    <source>
        <dbReference type="Proteomes" id="UP001065322"/>
    </source>
</evidence>
<dbReference type="SUPFAM" id="SSF141072">
    <property type="entry name" value="CalX-like"/>
    <property type="match status" value="1"/>
</dbReference>
<dbReference type="InterPro" id="IPR016186">
    <property type="entry name" value="C-type_lectin-like/link_sf"/>
</dbReference>
<dbReference type="SUPFAM" id="SSF56436">
    <property type="entry name" value="C-type lectin-like"/>
    <property type="match status" value="8"/>
</dbReference>
<gene>
    <name evidence="8" type="ORF">HUF19_05190</name>
</gene>
<feature type="chain" id="PRO_5046054377" description="C-type lectin domain-containing protein" evidence="6">
    <location>
        <begin position="19"/>
        <end position="2510"/>
    </location>
</feature>
<dbReference type="Proteomes" id="UP001065322">
    <property type="component" value="Chromosome"/>
</dbReference>
<evidence type="ECO:0000256" key="5">
    <source>
        <dbReference type="ARBA" id="ARBA00023157"/>
    </source>
</evidence>
<keyword evidence="2" id="KW-0812">Transmembrane</keyword>
<keyword evidence="6" id="KW-0732">Signal</keyword>
<feature type="signal peptide" evidence="6">
    <location>
        <begin position="1"/>
        <end position="18"/>
    </location>
</feature>
<proteinExistence type="predicted"/>
<dbReference type="Gene3D" id="2.60.40.2030">
    <property type="match status" value="1"/>
</dbReference>
<evidence type="ECO:0000256" key="6">
    <source>
        <dbReference type="SAM" id="SignalP"/>
    </source>
</evidence>
<dbReference type="InterPro" id="IPR013320">
    <property type="entry name" value="ConA-like_dom_sf"/>
</dbReference>
<keyword evidence="3" id="KW-1133">Transmembrane helix</keyword>
<dbReference type="InterPro" id="IPR001304">
    <property type="entry name" value="C-type_lectin-like"/>
</dbReference>
<dbReference type="Gene3D" id="3.10.100.10">
    <property type="entry name" value="Mannose-Binding Protein A, subunit A"/>
    <property type="match status" value="7"/>
</dbReference>
<dbReference type="EMBL" id="CP054475">
    <property type="protein sequence ID" value="UXD86875.1"/>
    <property type="molecule type" value="Genomic_DNA"/>
</dbReference>
<feature type="domain" description="C-type lectin" evidence="7">
    <location>
        <begin position="279"/>
        <end position="384"/>
    </location>
</feature>
<keyword evidence="4" id="KW-0472">Membrane</keyword>
<dbReference type="Gene3D" id="2.60.120.200">
    <property type="match status" value="1"/>
</dbReference>
<feature type="domain" description="C-type lectin" evidence="7">
    <location>
        <begin position="644"/>
        <end position="747"/>
    </location>
</feature>
<dbReference type="InterPro" id="IPR016187">
    <property type="entry name" value="CTDL_fold"/>
</dbReference>
<reference evidence="9" key="1">
    <citation type="submission" date="2020-06" db="EMBL/GenBank/DDBJ databases">
        <title>Thalassolituus marinus alknpb1M-1, a hydrocarbon-degrading bacterium isolated from the deep-sea overlying water using an in-situ strategy from the South China Sea basin.</title>
        <authorList>
            <person name="Dong C."/>
            <person name="Chen Y."/>
            <person name="Shao Z."/>
        </authorList>
    </citation>
    <scope>NUCLEOTIDE SEQUENCE [LARGE SCALE GENOMIC DNA]</scope>
    <source>
        <strain evidence="9">alknpb1M-1</strain>
    </source>
</reference>
<feature type="domain" description="C-type lectin" evidence="7">
    <location>
        <begin position="925"/>
        <end position="1032"/>
    </location>
</feature>
<protein>
    <recommendedName>
        <fullName evidence="7">C-type lectin domain-containing protein</fullName>
    </recommendedName>
</protein>
<dbReference type="PANTHER" id="PTHR35518:SF2">
    <property type="entry name" value="MAINTENANCE OF TELOMERE CAPPING PROTEIN 6"/>
    <property type="match status" value="1"/>
</dbReference>
<evidence type="ECO:0000313" key="8">
    <source>
        <dbReference type="EMBL" id="UXD86875.1"/>
    </source>
</evidence>
<dbReference type="InterPro" id="IPR038081">
    <property type="entry name" value="CalX-like_sf"/>
</dbReference>
<dbReference type="InterPro" id="IPR051008">
    <property type="entry name" value="Telomere_Capping_Maintenance"/>
</dbReference>
<keyword evidence="9" id="KW-1185">Reference proteome</keyword>
<name>A0ABY6AAF3_9GAMM</name>
<dbReference type="Pfam" id="PF13385">
    <property type="entry name" value="Laminin_G_3"/>
    <property type="match status" value="1"/>
</dbReference>
<evidence type="ECO:0000256" key="3">
    <source>
        <dbReference type="ARBA" id="ARBA00022989"/>
    </source>
</evidence>
<dbReference type="CDD" id="cd00037">
    <property type="entry name" value="CLECT"/>
    <property type="match status" value="5"/>
</dbReference>
<evidence type="ECO:0000259" key="7">
    <source>
        <dbReference type="PROSITE" id="PS50041"/>
    </source>
</evidence>
<dbReference type="PROSITE" id="PS00615">
    <property type="entry name" value="C_TYPE_LECTIN_1"/>
    <property type="match status" value="3"/>
</dbReference>
<dbReference type="Pfam" id="PF00059">
    <property type="entry name" value="Lectin_C"/>
    <property type="match status" value="4"/>
</dbReference>
<dbReference type="PROSITE" id="PS50041">
    <property type="entry name" value="C_TYPE_LECTIN_2"/>
    <property type="match status" value="8"/>
</dbReference>
<evidence type="ECO:0000256" key="1">
    <source>
        <dbReference type="ARBA" id="ARBA00004370"/>
    </source>
</evidence>
<dbReference type="RefSeq" id="WP_260998802.1">
    <property type="nucleotide sequence ID" value="NZ_CP054475.1"/>
</dbReference>
<dbReference type="SUPFAM" id="SSF49899">
    <property type="entry name" value="Concanavalin A-like lectins/glucanases"/>
    <property type="match status" value="1"/>
</dbReference>
<evidence type="ECO:0000256" key="2">
    <source>
        <dbReference type="ARBA" id="ARBA00022692"/>
    </source>
</evidence>
<sequence>MTKNIILFAAFLSAYAHAETPIPPEMVWESGSSVYSNWNAGEPNNSGNEDCAVMLSDGRWNDAACSSTNRTACYNGTDWKVFGGLALQPFERAGRNCFDGYEFAAPVTAAQNAALKAAADSTGNPYPIWINLQDRDQEGRWVFNQRVSESPYNRGGDLGSPIWYAVVDGDNNVRSGPFPDYETGANTVTFEQAVDINTGAPNYWKVTDGGFFDPGAKPEPNNTGDCAQLYVNDGGLWDDTNCGDTKRVACFNGYNWAISATAVSFNGGTDVESMANPMQACTGITDNGEAGNYQFAAPLSVQDSLTLQTIASQAGVGTIWINLQDKKYENVWKFNKNLDVVAPFWKSGEPNNAGSGEDCAEQDAGAGGFWNDVSCSQQRRVACYDPYDGVDGNWQITTSTYAFDQDIEFYNLICQNDFGSKYKFFAPERLSQRAELTAVTTSGTVWINATDRDAEGVWKINRNLNNWADNEPVNNTDLRCVSASVDTTLWNARDCSESRPVACFSGGRWYFTETSYALNDLLEGQRACQALNPGYLFSAPKDFRQMQAIKYFAEKQGVSGDVWINGNRLEDYNTWVWNELDLLIPAWGSNEPNGGKAENCATLNSSGQWADVACGSQMNQYLCRNGNQWQLSVNSGSLQDFSVASQACKSLGSGWVFAAPTTYNENLQALAVIPAGTVAWLNATDSIAENDWITNAANITGNPSWPEWQANQPDNGGILAAAETAAVKGEDCVAQYADGRWADLDCNAATEAPWACTDGSTWKVTRSQGRVTRFDEGHRQCFYEYGSGFVFSAPLNKNDAIQLDFARLLAAKQRGSAIAFVWLNMTDGAEEDEVSAASSGETFEKNLPYSNWLNAYPGQQPVADCAFKASVAAGQNNPWRTFNCTSEAAHYACFDGASWKVATAKGELVGGTLQITPQVGEDYWSYDRGNQLCKEQHGDNYFFAAPVTAAEDLALDAAIRSIKAQVKNTWINYYRSNRVSAAQGNWFANRLELRSWQKATFNNFNNADCSLLHPDGSITDADCNLEYGVACFNGAWVISGNDRWNRGFQICEDNENSLYAVPRTPNELAELQAQMSGQPVWINLSDTALESQWIANRLRFTWWAATEPSNIGNRDCAKINHQTGEWYAARCSTEAARFACRTINSSGNIIWTATSSKDIWSRGFSRCQREVTGSEFMAPQGYGSVSASDSQAVLAGIAAAANEDLWINLSDQGVEGNWRSFMSYSDWGVVSLLDEDRDCAYYDRKAQQGGTWYADQCTYTNSQPLSRGYACTNGYEWRLVETTASSSLRWSDGFTACNTLGADWYYAAPTNAVENAKLKLALEIAGVDQIWINAQDRIEEGNWTINGEETNFPAIIDTSATQTVVAENTSGIVLSAQLADDEGVGIASASWTLISDSRFSDVSNSDVVISNEVLTTGAAGTAQLTAEYSTPVLLQQDAILVFRVNATDIPQGTAQAATSEAFVTVRVKAPILAHYDFNDLGVPQKDISGNNHNALNNSLNPMPPVIAGALSLSGTQRMIVPGLDSDGVNGLDIPVNEYTVAFRISIEANGNGSDWRGILQKGTSGRQPALFLHPGADQLHITNTTTVNANQNGNTSVLEDRQWLNVVYSKRSDGIDVYIDNILRPEASVNFAAGETSVGNNDDLFIGYVPGAPVSFTGLMDDVQIFNRLLSAAERAAILPAPPAGKLQFTLAGSEVNEDSSSVVLTVERVRGSRNPITADVVFNAASSLVTLGAENTLSGVADIAFAGSGAVAVDRAAVNWPADTRGTQTVTLLLDSNDDAEREGTELAVFDLDVSATTGLEAGVPASYNLRLNDVTPNPFGNFELQLPADPLILENDSVARAVCIVRKSGGDGAVTVGYSIGGSAQPGIDYEFVNTADIVPASSSGTVIFASNPGSPYSDEQQCFEVRALNRAAIGTADRKIEFTLTSVSGEVGKDPLLSANNNGALIVRDYAPGQFEFTADAFTCKEPNTSTEVPSELRATAEDLVCEVTVRRYNTAIYAPAADLLITASPASTADAADASFTTSLNWPALSLASPGTAATELRTIQVAVTNDDVQENDELLQLQLAAVSGEDITRALTDLTIVDVTRPALVTISSTQTSVNEGQSVIFDIARSNNINTAFSFDYVVDVQGKAVGKTNADYIDFASGSAETGTISFSDGGSNTAQLTLNTIDTLEPTASLNVQVTLQDPNIPRVVGMGALNNANKDSAINRTDDSVTVLNTKDRIENNYSITLSNGGDTVYEPGVTPAVPSYLTTNTEHSPTRRVVNFSFTLPAKNTLDIDHKKIRYTWSITDNSWFDGVVTQTDTNSLFTARTGNVDYGFASHDPSAPLTVSGSFVVPFVITNTNFTLELKLEGGDGSTYPETFTKQLTFTAVPLWRELRQNDGSCLRQASLSNCGGPEALWTWNPDNNRLINKKLSETSPTQSYCFELVDDAYEAFNGGDDDEPYMRQCTLTNATLNATFPVNSNFQEFNINGRAVCSYAFGSGMDSYANGGSCTAADRRWNWRNQ</sequence>
<feature type="domain" description="C-type lectin" evidence="7">
    <location>
        <begin position="1160"/>
        <end position="1257"/>
    </location>
</feature>
<keyword evidence="5" id="KW-1015">Disulfide bond</keyword>
<feature type="domain" description="C-type lectin" evidence="7">
    <location>
        <begin position="504"/>
        <end position="614"/>
    </location>
</feature>
<dbReference type="InterPro" id="IPR018378">
    <property type="entry name" value="C-type_lectin_CS"/>
</dbReference>